<feature type="domain" description="Glycosyltransferase subfamily 4-like N-terminal" evidence="2">
    <location>
        <begin position="68"/>
        <end position="214"/>
    </location>
</feature>
<dbReference type="SUPFAM" id="SSF53756">
    <property type="entry name" value="UDP-Glycosyltransferase/glycogen phosphorylase"/>
    <property type="match status" value="1"/>
</dbReference>
<protein>
    <submittedName>
        <fullName evidence="3">Glycosyltransferase</fullName>
    </submittedName>
</protein>
<proteinExistence type="predicted"/>
<sequence>MKILHINAIYGYLSTGTIVRDIHELCLLNGIESSVACSKIFPGYENSDIYLIKNDIFDRKYHALMSRITGKQAYYSSSATRYLLTYIQNIQPDIVHLHNLHSNYISLPVLMNYLNLYNIKTVITLHDCWFYTGGCTHYTNQKCYRWMDSCGKCVDNHIKIFDSSHSVLLDRIRFFQGKNNITVIGVSEWIKNESIKNVFRGCSNYTIYNGIDLSVFRPSPSHLRKKLGLEDKFVILGPATKWLDYSRRHYLKEFASKLKENEVLLLFGCNEDNLEVPKRIQLYGFTHNREELAQLYSMADVFVNCSYEESLSLINIECQACGTPVVTFDNTGMSETVDGISGLRVKSGNYEELLNSCRQISSLNNEELKDIRLSFIKERFDKHSNYKKLIDIYTSILREQ</sequence>
<dbReference type="Pfam" id="PF13439">
    <property type="entry name" value="Glyco_transf_4"/>
    <property type="match status" value="1"/>
</dbReference>
<evidence type="ECO:0000313" key="4">
    <source>
        <dbReference type="Proteomes" id="UP000285173"/>
    </source>
</evidence>
<dbReference type="PANTHER" id="PTHR46401:SF2">
    <property type="entry name" value="GLYCOSYLTRANSFERASE WBBK-RELATED"/>
    <property type="match status" value="1"/>
</dbReference>
<dbReference type="PANTHER" id="PTHR46401">
    <property type="entry name" value="GLYCOSYLTRANSFERASE WBBK-RELATED"/>
    <property type="match status" value="1"/>
</dbReference>
<keyword evidence="1 3" id="KW-0808">Transferase</keyword>
<dbReference type="Gene3D" id="3.40.50.2000">
    <property type="entry name" value="Glycogen Phosphorylase B"/>
    <property type="match status" value="2"/>
</dbReference>
<gene>
    <name evidence="3" type="ORF">DW986_11285</name>
</gene>
<dbReference type="Pfam" id="PF13692">
    <property type="entry name" value="Glyco_trans_1_4"/>
    <property type="match status" value="1"/>
</dbReference>
<dbReference type="EMBL" id="QSEF01000015">
    <property type="protein sequence ID" value="RGZ46976.1"/>
    <property type="molecule type" value="Genomic_DNA"/>
</dbReference>
<dbReference type="AlphaFoldDB" id="A0A3R6G7J8"/>
<evidence type="ECO:0000313" key="3">
    <source>
        <dbReference type="EMBL" id="RGZ46976.1"/>
    </source>
</evidence>
<dbReference type="GO" id="GO:0016757">
    <property type="term" value="F:glycosyltransferase activity"/>
    <property type="evidence" value="ECO:0007669"/>
    <property type="project" value="UniProtKB-ARBA"/>
</dbReference>
<reference evidence="3 4" key="1">
    <citation type="submission" date="2018-08" db="EMBL/GenBank/DDBJ databases">
        <title>A genome reference for cultivated species of the human gut microbiota.</title>
        <authorList>
            <person name="Zou Y."/>
            <person name="Xue W."/>
            <person name="Luo G."/>
        </authorList>
    </citation>
    <scope>NUCLEOTIDE SEQUENCE [LARGE SCALE GENOMIC DNA]</scope>
    <source>
        <strain evidence="3 4">AM50-15</strain>
    </source>
</reference>
<evidence type="ECO:0000259" key="2">
    <source>
        <dbReference type="Pfam" id="PF13439"/>
    </source>
</evidence>
<evidence type="ECO:0000256" key="1">
    <source>
        <dbReference type="ARBA" id="ARBA00022679"/>
    </source>
</evidence>
<dbReference type="InterPro" id="IPR028098">
    <property type="entry name" value="Glyco_trans_4-like_N"/>
</dbReference>
<accession>A0A3R6G7J8</accession>
<dbReference type="Proteomes" id="UP000285173">
    <property type="component" value="Unassembled WGS sequence"/>
</dbReference>
<organism evidence="3 4">
    <name type="scientific">Parabacteroides merdae</name>
    <dbReference type="NCBI Taxonomy" id="46503"/>
    <lineage>
        <taxon>Bacteria</taxon>
        <taxon>Pseudomonadati</taxon>
        <taxon>Bacteroidota</taxon>
        <taxon>Bacteroidia</taxon>
        <taxon>Bacteroidales</taxon>
        <taxon>Tannerellaceae</taxon>
        <taxon>Parabacteroides</taxon>
    </lineage>
</organism>
<name>A0A3R6G7J8_9BACT</name>
<comment type="caution">
    <text evidence="3">The sequence shown here is derived from an EMBL/GenBank/DDBJ whole genome shotgun (WGS) entry which is preliminary data.</text>
</comment>